<evidence type="ECO:0000256" key="5">
    <source>
        <dbReference type="ARBA" id="ARBA00023110"/>
    </source>
</evidence>
<dbReference type="InterPro" id="IPR020892">
    <property type="entry name" value="Cyclophilin-type_PPIase_CS"/>
</dbReference>
<evidence type="ECO:0000256" key="6">
    <source>
        <dbReference type="ARBA" id="ARBA00023235"/>
    </source>
</evidence>
<dbReference type="InterPro" id="IPR015943">
    <property type="entry name" value="WD40/YVTN_repeat-like_dom_sf"/>
</dbReference>
<keyword evidence="6" id="KW-0413">Isomerase</keyword>
<evidence type="ECO:0000256" key="7">
    <source>
        <dbReference type="SAM" id="MobiDB-lite"/>
    </source>
</evidence>
<comment type="caution">
    <text evidence="9">The sequence shown here is derived from an EMBL/GenBank/DDBJ whole genome shotgun (WGS) entry which is preliminary data.</text>
</comment>
<dbReference type="FunFam" id="2.130.10.10:FF:000471">
    <property type="entry name" value="Peptidylprolyl isomerase domain and WD repeat-containing protein"/>
    <property type="match status" value="1"/>
</dbReference>
<accession>A0AAN5CBC4</accession>
<dbReference type="InterPro" id="IPR036322">
    <property type="entry name" value="WD40_repeat_dom_sf"/>
</dbReference>
<dbReference type="PANTHER" id="PTHR45625:SF4">
    <property type="entry name" value="PEPTIDYLPROLYL ISOMERASE DOMAIN AND WD REPEAT-CONTAINING PROTEIN 1"/>
    <property type="match status" value="1"/>
</dbReference>
<feature type="region of interest" description="Disordered" evidence="7">
    <location>
        <begin position="1"/>
        <end position="39"/>
    </location>
</feature>
<dbReference type="InterPro" id="IPR044666">
    <property type="entry name" value="Cyclophilin_A-like"/>
</dbReference>
<evidence type="ECO:0000259" key="8">
    <source>
        <dbReference type="PROSITE" id="PS50072"/>
    </source>
</evidence>
<dbReference type="GO" id="GO:0006457">
    <property type="term" value="P:protein folding"/>
    <property type="evidence" value="ECO:0007669"/>
    <property type="project" value="InterPro"/>
</dbReference>
<proteinExistence type="predicted"/>
<evidence type="ECO:0000256" key="3">
    <source>
        <dbReference type="ARBA" id="ARBA00022574"/>
    </source>
</evidence>
<dbReference type="Gene3D" id="2.130.10.10">
    <property type="entry name" value="YVTN repeat-like/Quinoprotein amine dehydrogenase"/>
    <property type="match status" value="1"/>
</dbReference>
<dbReference type="SMART" id="SM00320">
    <property type="entry name" value="WD40"/>
    <property type="match status" value="4"/>
</dbReference>
<dbReference type="FunFam" id="2.40.100.10:FF:000003">
    <property type="entry name" value="Peptidylprolyl isomerase domain and WD repeat-containing 1"/>
    <property type="match status" value="1"/>
</dbReference>
<comment type="catalytic activity">
    <reaction evidence="1">
        <text>[protein]-peptidylproline (omega=180) = [protein]-peptidylproline (omega=0)</text>
        <dbReference type="Rhea" id="RHEA:16237"/>
        <dbReference type="Rhea" id="RHEA-COMP:10747"/>
        <dbReference type="Rhea" id="RHEA-COMP:10748"/>
        <dbReference type="ChEBI" id="CHEBI:83833"/>
        <dbReference type="ChEBI" id="CHEBI:83834"/>
        <dbReference type="EC" id="5.2.1.8"/>
    </reaction>
</comment>
<organism evidence="9 10">
    <name type="scientific">Pristionchus mayeri</name>
    <dbReference type="NCBI Taxonomy" id="1317129"/>
    <lineage>
        <taxon>Eukaryota</taxon>
        <taxon>Metazoa</taxon>
        <taxon>Ecdysozoa</taxon>
        <taxon>Nematoda</taxon>
        <taxon>Chromadorea</taxon>
        <taxon>Rhabditida</taxon>
        <taxon>Rhabditina</taxon>
        <taxon>Diplogasteromorpha</taxon>
        <taxon>Diplogasteroidea</taxon>
        <taxon>Neodiplogasteridae</taxon>
        <taxon>Pristionchus</taxon>
    </lineage>
</organism>
<reference evidence="10" key="1">
    <citation type="submission" date="2022-10" db="EMBL/GenBank/DDBJ databases">
        <title>Genome assembly of Pristionchus species.</title>
        <authorList>
            <person name="Yoshida K."/>
            <person name="Sommer R.J."/>
        </authorList>
    </citation>
    <scope>NUCLEOTIDE SEQUENCE [LARGE SCALE GENOMIC DNA]</scope>
    <source>
        <strain evidence="10">RS5460</strain>
    </source>
</reference>
<feature type="domain" description="PPIase cyclophilin-type" evidence="8">
    <location>
        <begin position="484"/>
        <end position="639"/>
    </location>
</feature>
<keyword evidence="3" id="KW-0853">WD repeat</keyword>
<protein>
    <recommendedName>
        <fullName evidence="2">peptidylprolyl isomerase</fullName>
        <ecNumber evidence="2">5.2.1.8</ecNumber>
    </recommendedName>
</protein>
<dbReference type="GO" id="GO:0005634">
    <property type="term" value="C:nucleus"/>
    <property type="evidence" value="ECO:0007669"/>
    <property type="project" value="UniProtKB-ARBA"/>
</dbReference>
<sequence>INCRMVKRSVEEDESASSSQENFKVPALPNKDDEPPAKVPKVPTLKFESTYLRSIPAATQYEKSFMHRDVITHVIATQTDFIITASCDGHLKFWKKKYAEGVEFVKHFRCHLHAFSHICVNFNGTLLATVCTEDKSVKIFDVENFDMINMIKLDFSPRTAGWIHQGSDVIHALAISDAESGKIVIVDGKGTAEPIRTIDNLHSKSVRCIEYNHKLDIVISTDDQGMIEFWRGEKGNFEFPEDIVKWESKMDTDLYELLKVKTLAVCIRVAPRGDSFVVLAEDRRIRFFDFFSGKLTKTLDESLSRYIETGKTNRNFGLQSMEWNRRVAVERELDKDRSNSFRHSTLSFDLSGHFLIFPSLIGVQVYNIVTDSVVRTIGQEETIRLNMVSLCRAVPDIRTKLQGAATTVETETADNPNLNKTHDPDPIMVCGAYRKNRFYLFTNAEPFSTEMDEEGGTGRDVFNEKPKKEDTITAVEAEKAQKALSTSAIIHTSMGDIHIELFPNECPKTVENFCTHARRGYYNGLSFHRVIKSFMIQTGDPTGRGTGGESIWGQDFEDEFHPRLRHDKPYKVSMANAGPNSNGSQFFITTVPAEWLDGKNTLFAEVTEGFNVVQKINGVATHGKSGRPKDEIKLVSISLR</sequence>
<gene>
    <name evidence="9" type="ORF">PMAYCL1PPCAC_07052</name>
</gene>
<dbReference type="SUPFAM" id="SSF50978">
    <property type="entry name" value="WD40 repeat-like"/>
    <property type="match status" value="1"/>
</dbReference>
<dbReference type="GO" id="GO:0003755">
    <property type="term" value="F:peptidyl-prolyl cis-trans isomerase activity"/>
    <property type="evidence" value="ECO:0007669"/>
    <property type="project" value="UniProtKB-KW"/>
</dbReference>
<dbReference type="PANTHER" id="PTHR45625">
    <property type="entry name" value="PEPTIDYL-PROLYL CIS-TRANS ISOMERASE-RELATED"/>
    <property type="match status" value="1"/>
</dbReference>
<name>A0AAN5CBC4_9BILA</name>
<evidence type="ECO:0000256" key="2">
    <source>
        <dbReference type="ARBA" id="ARBA00013194"/>
    </source>
</evidence>
<keyword evidence="5" id="KW-0697">Rotamase</keyword>
<dbReference type="Gene3D" id="2.40.100.10">
    <property type="entry name" value="Cyclophilin-like"/>
    <property type="match status" value="1"/>
</dbReference>
<dbReference type="Proteomes" id="UP001328107">
    <property type="component" value="Unassembled WGS sequence"/>
</dbReference>
<dbReference type="PRINTS" id="PR00153">
    <property type="entry name" value="CSAPPISMRASE"/>
</dbReference>
<dbReference type="EMBL" id="BTRK01000002">
    <property type="protein sequence ID" value="GMR36857.1"/>
    <property type="molecule type" value="Genomic_DNA"/>
</dbReference>
<dbReference type="AlphaFoldDB" id="A0AAN5CBC4"/>
<dbReference type="Pfam" id="PF00160">
    <property type="entry name" value="Pro_isomerase"/>
    <property type="match status" value="1"/>
</dbReference>
<evidence type="ECO:0000256" key="1">
    <source>
        <dbReference type="ARBA" id="ARBA00000971"/>
    </source>
</evidence>
<dbReference type="SUPFAM" id="SSF50891">
    <property type="entry name" value="Cyclophilin-like"/>
    <property type="match status" value="1"/>
</dbReference>
<dbReference type="Pfam" id="PF00400">
    <property type="entry name" value="WD40"/>
    <property type="match status" value="1"/>
</dbReference>
<dbReference type="PROSITE" id="PS50072">
    <property type="entry name" value="CSA_PPIASE_2"/>
    <property type="match status" value="1"/>
</dbReference>
<evidence type="ECO:0000256" key="4">
    <source>
        <dbReference type="ARBA" id="ARBA00022737"/>
    </source>
</evidence>
<evidence type="ECO:0000313" key="10">
    <source>
        <dbReference type="Proteomes" id="UP001328107"/>
    </source>
</evidence>
<dbReference type="InterPro" id="IPR001680">
    <property type="entry name" value="WD40_rpt"/>
</dbReference>
<keyword evidence="4" id="KW-0677">Repeat</keyword>
<dbReference type="InterPro" id="IPR029000">
    <property type="entry name" value="Cyclophilin-like_dom_sf"/>
</dbReference>
<evidence type="ECO:0000313" key="9">
    <source>
        <dbReference type="EMBL" id="GMR36857.1"/>
    </source>
</evidence>
<feature type="non-terminal residue" evidence="9">
    <location>
        <position position="1"/>
    </location>
</feature>
<keyword evidence="10" id="KW-1185">Reference proteome</keyword>
<dbReference type="EC" id="5.2.1.8" evidence="2"/>
<dbReference type="PROSITE" id="PS00170">
    <property type="entry name" value="CSA_PPIASE_1"/>
    <property type="match status" value="1"/>
</dbReference>
<dbReference type="InterPro" id="IPR002130">
    <property type="entry name" value="Cyclophilin-type_PPIase_dom"/>
</dbReference>